<keyword evidence="3" id="KW-1185">Reference proteome</keyword>
<sequence length="1005" mass="112598">MKFKFYVFLVVAFLNSKWLIAQSFAPIVAPASPDAASLTKYSDFPNATYSGIPDISIPLYGYSGPSLNYNLGLSYFAQGFKVQEEASAIGLGWSLDATAVITRELRSLDDLSTQGFYKNNPANYDPGEGLDAAPDIFKYNILGSSGRFVLDYDPASPGNYKVVILNKAPFKIELINSNFKVTDESGLIFNFNTKENTRREIKLNSGNPQITNYISSWFLTSMISPIGDQISFQYASNPRKIVNEYVSSTAIQYTSVSGPYPCNTIPNDQIYNTIVKTVTDQLLLSLITLPNGSITFQTSTRVDLNYEGSNLPLKYSKIIISSNALEYYKEIEFKQFYFNSGSGSADKLSKRLKLQSIYEKSNTDIVSSYDFDYDNVNLPDKNSNSKDYWGFYNGQPNTTIFGNREPNPSYAKANLLKSIRYPTGGKTIYTFESNNYVNFNSSLMDENPPNSSYGGKIGPGCRIAKIENFDHSNNSLGFKEYKYLNGYRMTGSRYNQNASDLVYNPTCGQLITYNYTMKMSESNFATGIGAGGYEIGYGSVSEVYENQGDNGKKEFVFYNVADVTAEIPGVPKFIENKNGYLQILLLLKKNGTGYKSVEEHYYNVNLTNPTVVTANVNLPNYVGSGFESKTFPINSNWKYIDEGKHYYFDENGVQKTIKLEKFYYDNASHMQLTRKSVAKSNNETEWSFYQYPFDYSTGNTSLTLLKNNHILNLVVEEVKAISNGSTYRIIGGTSYEFKSDGKGLKDKMYQLEISSPILSSAFKFSSRATGSVFPAGPVGNYSRDSRFKSKLVYNTYTNNRLVNYIKNGFEVSSLHWGYNNEYPILFVANANLSNVGYTSFESASDNLNWSYSESNTITGPSKTGKKHYNLGSAALTKSGYGGSSTNVFKLTFWAKRTASGPTSWNILGSSVALSDTEWRLVQRDITTNSFTLSGSGVLIDELRLHPKGSSFNTYTYQPLLGVLSYTDSKNKTFYYEYDSWGRLISVKDDLGYLIDVVEYEYMFGN</sequence>
<name>A0ABS3CK17_9BACT</name>
<accession>A0ABS3CK17</accession>
<organism evidence="2 3">
    <name type="scientific">Algoriphagus pacificus</name>
    <dbReference type="NCBI Taxonomy" id="2811234"/>
    <lineage>
        <taxon>Bacteria</taxon>
        <taxon>Pseudomonadati</taxon>
        <taxon>Bacteroidota</taxon>
        <taxon>Cytophagia</taxon>
        <taxon>Cytophagales</taxon>
        <taxon>Cyclobacteriaceae</taxon>
        <taxon>Algoriphagus</taxon>
    </lineage>
</organism>
<reference evidence="2 3" key="1">
    <citation type="submission" date="2021-03" db="EMBL/GenBank/DDBJ databases">
        <title>novel species isolated from a fishpond in China.</title>
        <authorList>
            <person name="Lu H."/>
            <person name="Cai Z."/>
        </authorList>
    </citation>
    <scope>NUCLEOTIDE SEQUENCE [LARGE SCALE GENOMIC DNA]</scope>
    <source>
        <strain evidence="2 3">YJ13C</strain>
    </source>
</reference>
<feature type="signal peptide" evidence="1">
    <location>
        <begin position="1"/>
        <end position="21"/>
    </location>
</feature>
<evidence type="ECO:0000313" key="3">
    <source>
        <dbReference type="Proteomes" id="UP000664480"/>
    </source>
</evidence>
<proteinExistence type="predicted"/>
<dbReference type="EMBL" id="JAFKCU010000005">
    <property type="protein sequence ID" value="MBN7817463.1"/>
    <property type="molecule type" value="Genomic_DNA"/>
</dbReference>
<protein>
    <recommendedName>
        <fullName evidence="4">YD repeat-containing protein</fullName>
    </recommendedName>
</protein>
<gene>
    <name evidence="2" type="ORF">J0A69_18625</name>
</gene>
<comment type="caution">
    <text evidence="2">The sequence shown here is derived from an EMBL/GenBank/DDBJ whole genome shotgun (WGS) entry which is preliminary data.</text>
</comment>
<dbReference type="RefSeq" id="WP_206588134.1">
    <property type="nucleotide sequence ID" value="NZ_JAFKCU010000005.1"/>
</dbReference>
<evidence type="ECO:0008006" key="4">
    <source>
        <dbReference type="Google" id="ProtNLM"/>
    </source>
</evidence>
<feature type="chain" id="PRO_5046897353" description="YD repeat-containing protein" evidence="1">
    <location>
        <begin position="22"/>
        <end position="1005"/>
    </location>
</feature>
<evidence type="ECO:0000313" key="2">
    <source>
        <dbReference type="EMBL" id="MBN7817463.1"/>
    </source>
</evidence>
<dbReference type="Proteomes" id="UP000664480">
    <property type="component" value="Unassembled WGS sequence"/>
</dbReference>
<evidence type="ECO:0000256" key="1">
    <source>
        <dbReference type="SAM" id="SignalP"/>
    </source>
</evidence>
<keyword evidence="1" id="KW-0732">Signal</keyword>